<dbReference type="RefSeq" id="XP_035697719.1">
    <property type="nucleotide sequence ID" value="XM_035841826.1"/>
</dbReference>
<keyword evidence="1" id="KW-0053">Apoptosis</keyword>
<dbReference type="FunFam" id="1.10.1170.10:FF:000003">
    <property type="entry name" value="E3 ubiquitin-protein ligase XIAP"/>
    <property type="match status" value="1"/>
</dbReference>
<dbReference type="GO" id="GO:0051726">
    <property type="term" value="P:regulation of cell cycle"/>
    <property type="evidence" value="ECO:0000318"/>
    <property type="project" value="GO_Central"/>
</dbReference>
<accession>A0A9J7MBS8</accession>
<name>A0A9J7MBS8_BRAFL</name>
<dbReference type="AlphaFoldDB" id="A0A9J7MBS8"/>
<proteinExistence type="predicted"/>
<dbReference type="GO" id="GO:0061630">
    <property type="term" value="F:ubiquitin protein ligase activity"/>
    <property type="evidence" value="ECO:0000318"/>
    <property type="project" value="GO_Central"/>
</dbReference>
<evidence type="ECO:0000256" key="1">
    <source>
        <dbReference type="ARBA" id="ARBA00022703"/>
    </source>
</evidence>
<dbReference type="GeneID" id="118430803"/>
<reference evidence="2" key="1">
    <citation type="journal article" date="2020" name="Nat. Ecol. Evol.">
        <title>Deeply conserved synteny resolves early events in vertebrate evolution.</title>
        <authorList>
            <person name="Simakov O."/>
            <person name="Marletaz F."/>
            <person name="Yue J.X."/>
            <person name="O'Connell B."/>
            <person name="Jenkins J."/>
            <person name="Brandt A."/>
            <person name="Calef R."/>
            <person name="Tung C.H."/>
            <person name="Huang T.K."/>
            <person name="Schmutz J."/>
            <person name="Satoh N."/>
            <person name="Yu J.K."/>
            <person name="Putnam N.H."/>
            <person name="Green R.E."/>
            <person name="Rokhsar D.S."/>
        </authorList>
    </citation>
    <scope>NUCLEOTIDE SEQUENCE [LARGE SCALE GENOMIC DNA]</scope>
    <source>
        <strain evidence="2">S238N-H82</strain>
    </source>
</reference>
<keyword evidence="2" id="KW-1185">Reference proteome</keyword>
<sequence>MSESQHPLSYPSPSAHLPLVAIQRSPHQDMSTPRQQVCQPKHAEMADEQARIRSFKQWPLNVPVTPQALAKAGFFYTLVADRVRCFWCDGGLKDWEPGDEPWEEHARWYPRCEFLLQKKGDHYVQAVRIQQAAQSRLQGQQHIQHGLDSGWYLYKSALGQMHLYNSQLGVSLPLSSGKHQDRFEVLIQVEDQFMVVDVASVDFLKNPPSTASRRYVCYHVQEIVKYSKDSTSVTIYMLQF</sequence>
<dbReference type="GO" id="GO:0043027">
    <property type="term" value="F:cysteine-type endopeptidase inhibitor activity involved in apoptotic process"/>
    <property type="evidence" value="ECO:0000318"/>
    <property type="project" value="GO_Central"/>
</dbReference>
<dbReference type="Proteomes" id="UP000001554">
    <property type="component" value="Chromosome 14"/>
</dbReference>
<protein>
    <submittedName>
        <fullName evidence="3">Baculoviral IAP repeat-containing protein 7-like</fullName>
    </submittedName>
</protein>
<dbReference type="KEGG" id="bfo:118430803"/>
<dbReference type="SMART" id="SM00238">
    <property type="entry name" value="BIR"/>
    <property type="match status" value="1"/>
</dbReference>
<evidence type="ECO:0000313" key="3">
    <source>
        <dbReference type="RefSeq" id="XP_035697719.1"/>
    </source>
</evidence>
<dbReference type="PANTHER" id="PTHR10044:SF139">
    <property type="entry name" value="DEATH-ASSOCIATED INHIBITOR OF APOPTOSIS 2"/>
    <property type="match status" value="1"/>
</dbReference>
<dbReference type="GO" id="GO:0043066">
    <property type="term" value="P:negative regulation of apoptotic process"/>
    <property type="evidence" value="ECO:0000318"/>
    <property type="project" value="GO_Central"/>
</dbReference>
<reference evidence="3" key="2">
    <citation type="submission" date="2025-08" db="UniProtKB">
        <authorList>
            <consortium name="RefSeq"/>
        </authorList>
    </citation>
    <scope>IDENTIFICATION</scope>
    <source>
        <strain evidence="3">S238N-H82</strain>
        <tissue evidence="3">Testes</tissue>
    </source>
</reference>
<dbReference type="SUPFAM" id="SSF57924">
    <property type="entry name" value="Inhibitor of apoptosis (IAP) repeat"/>
    <property type="match status" value="1"/>
</dbReference>
<dbReference type="PROSITE" id="PS50143">
    <property type="entry name" value="BIR_REPEAT_2"/>
    <property type="match status" value="1"/>
</dbReference>
<dbReference type="Pfam" id="PF00653">
    <property type="entry name" value="BIR"/>
    <property type="match status" value="1"/>
</dbReference>
<dbReference type="Gene3D" id="1.10.1170.10">
    <property type="entry name" value="Inhibitor Of Apoptosis Protein (2mihbC-IAP-1), Chain A"/>
    <property type="match status" value="1"/>
</dbReference>
<dbReference type="GO" id="GO:0031398">
    <property type="term" value="P:positive regulation of protein ubiquitination"/>
    <property type="evidence" value="ECO:0000318"/>
    <property type="project" value="GO_Central"/>
</dbReference>
<evidence type="ECO:0000313" key="2">
    <source>
        <dbReference type="Proteomes" id="UP000001554"/>
    </source>
</evidence>
<dbReference type="PROSITE" id="PS01282">
    <property type="entry name" value="BIR_REPEAT_1"/>
    <property type="match status" value="1"/>
</dbReference>
<dbReference type="OrthoDB" id="4034597at2759"/>
<dbReference type="CDD" id="cd00022">
    <property type="entry name" value="BIR"/>
    <property type="match status" value="1"/>
</dbReference>
<dbReference type="InterPro" id="IPR050784">
    <property type="entry name" value="IAP"/>
</dbReference>
<dbReference type="GO" id="GO:0006915">
    <property type="term" value="P:apoptotic process"/>
    <property type="evidence" value="ECO:0007669"/>
    <property type="project" value="UniProtKB-KW"/>
</dbReference>
<dbReference type="GO" id="GO:0005737">
    <property type="term" value="C:cytoplasm"/>
    <property type="evidence" value="ECO:0000318"/>
    <property type="project" value="GO_Central"/>
</dbReference>
<organism evidence="2 3">
    <name type="scientific">Branchiostoma floridae</name>
    <name type="common">Florida lancelet</name>
    <name type="synonym">Amphioxus</name>
    <dbReference type="NCBI Taxonomy" id="7739"/>
    <lineage>
        <taxon>Eukaryota</taxon>
        <taxon>Metazoa</taxon>
        <taxon>Chordata</taxon>
        <taxon>Cephalochordata</taxon>
        <taxon>Leptocardii</taxon>
        <taxon>Amphioxiformes</taxon>
        <taxon>Branchiostomatidae</taxon>
        <taxon>Branchiostoma</taxon>
    </lineage>
</organism>
<dbReference type="InterPro" id="IPR001370">
    <property type="entry name" value="BIR_rpt"/>
</dbReference>
<dbReference type="PANTHER" id="PTHR10044">
    <property type="entry name" value="INHIBITOR OF APOPTOSIS"/>
    <property type="match status" value="1"/>
</dbReference>
<gene>
    <name evidence="3" type="primary">LOC118430803</name>
</gene>
<dbReference type="GO" id="GO:0005634">
    <property type="term" value="C:nucleus"/>
    <property type="evidence" value="ECO:0000318"/>
    <property type="project" value="GO_Central"/>
</dbReference>